<protein>
    <submittedName>
        <fullName evidence="2">Actin-depolymerizing factor</fullName>
    </submittedName>
</protein>
<evidence type="ECO:0000313" key="3">
    <source>
        <dbReference type="EMBL" id="KAJ6841360.1"/>
    </source>
</evidence>
<keyword evidence="4" id="KW-1185">Reference proteome</keyword>
<dbReference type="SUPFAM" id="SSF55753">
    <property type="entry name" value="Actin depolymerizing proteins"/>
    <property type="match status" value="1"/>
</dbReference>
<dbReference type="PROSITE" id="PS51263">
    <property type="entry name" value="ADF_H"/>
    <property type="match status" value="1"/>
</dbReference>
<organism evidence="2 4">
    <name type="scientific">Iris pallida</name>
    <name type="common">Sweet iris</name>
    <dbReference type="NCBI Taxonomy" id="29817"/>
    <lineage>
        <taxon>Eukaryota</taxon>
        <taxon>Viridiplantae</taxon>
        <taxon>Streptophyta</taxon>
        <taxon>Embryophyta</taxon>
        <taxon>Tracheophyta</taxon>
        <taxon>Spermatophyta</taxon>
        <taxon>Magnoliopsida</taxon>
        <taxon>Liliopsida</taxon>
        <taxon>Asparagales</taxon>
        <taxon>Iridaceae</taxon>
        <taxon>Iridoideae</taxon>
        <taxon>Irideae</taxon>
        <taxon>Iris</taxon>
    </lineage>
</organism>
<reference evidence="2" key="2">
    <citation type="submission" date="2023-04" db="EMBL/GenBank/DDBJ databases">
        <authorList>
            <person name="Bruccoleri R.E."/>
            <person name="Oakeley E.J."/>
            <person name="Faust A.-M."/>
            <person name="Dessus-Babus S."/>
            <person name="Altorfer M."/>
            <person name="Burckhardt D."/>
            <person name="Oertli M."/>
            <person name="Naumann U."/>
            <person name="Petersen F."/>
            <person name="Wong J."/>
        </authorList>
    </citation>
    <scope>NUCLEOTIDE SEQUENCE</scope>
    <source>
        <strain evidence="2">GSM-AAB239-AS_SAM_17_03QT</strain>
        <tissue evidence="2">Leaf</tissue>
    </source>
</reference>
<proteinExistence type="predicted"/>
<gene>
    <name evidence="3" type="ORF">M6B38_307055</name>
    <name evidence="2" type="ORF">M6B38_313825</name>
</gene>
<accession>A0AAX6HGV8</accession>
<comment type="caution">
    <text evidence="2">The sequence shown here is derived from an EMBL/GenBank/DDBJ whole genome shotgun (WGS) entry which is preliminary data.</text>
</comment>
<dbReference type="Proteomes" id="UP001140949">
    <property type="component" value="Unassembled WGS sequence"/>
</dbReference>
<feature type="domain" description="ADF-H" evidence="1">
    <location>
        <begin position="1"/>
        <end position="39"/>
    </location>
</feature>
<dbReference type="EMBL" id="JANAVB010008794">
    <property type="protein sequence ID" value="KAJ6841360.1"/>
    <property type="molecule type" value="Genomic_DNA"/>
</dbReference>
<dbReference type="InterPro" id="IPR029006">
    <property type="entry name" value="ADF-H/Gelsolin-like_dom_sf"/>
</dbReference>
<sequence>MLYATSKDRFHHELDGIHYVIQATDPTEMDLDVIRECAKYLGVLLYVLQFGRSSSSI</sequence>
<dbReference type="InterPro" id="IPR002108">
    <property type="entry name" value="ADF-H"/>
</dbReference>
<evidence type="ECO:0000313" key="4">
    <source>
        <dbReference type="Proteomes" id="UP001140949"/>
    </source>
</evidence>
<dbReference type="AlphaFoldDB" id="A0AAX6HGV8"/>
<evidence type="ECO:0000259" key="1">
    <source>
        <dbReference type="PROSITE" id="PS51263"/>
    </source>
</evidence>
<dbReference type="Gene3D" id="3.40.20.10">
    <property type="entry name" value="Severin"/>
    <property type="match status" value="1"/>
</dbReference>
<evidence type="ECO:0000313" key="2">
    <source>
        <dbReference type="EMBL" id="KAJ6839811.1"/>
    </source>
</evidence>
<dbReference type="EMBL" id="JANAVB010009640">
    <property type="protein sequence ID" value="KAJ6839811.1"/>
    <property type="molecule type" value="Genomic_DNA"/>
</dbReference>
<dbReference type="GO" id="GO:0003779">
    <property type="term" value="F:actin binding"/>
    <property type="evidence" value="ECO:0007669"/>
    <property type="project" value="InterPro"/>
</dbReference>
<name>A0AAX6HGV8_IRIPA</name>
<reference evidence="2" key="1">
    <citation type="journal article" date="2023" name="GigaByte">
        <title>Genome assembly of the bearded iris, Iris pallida Lam.</title>
        <authorList>
            <person name="Bruccoleri R.E."/>
            <person name="Oakeley E.J."/>
            <person name="Faust A.M.E."/>
            <person name="Altorfer M."/>
            <person name="Dessus-Babus S."/>
            <person name="Burckhardt D."/>
            <person name="Oertli M."/>
            <person name="Naumann U."/>
            <person name="Petersen F."/>
            <person name="Wong J."/>
        </authorList>
    </citation>
    <scope>NUCLEOTIDE SEQUENCE</scope>
    <source>
        <strain evidence="2">GSM-AAB239-AS_SAM_17_03QT</strain>
    </source>
</reference>
<dbReference type="Pfam" id="PF00241">
    <property type="entry name" value="Cofilin_ADF"/>
    <property type="match status" value="1"/>
</dbReference>